<dbReference type="InterPro" id="IPR014710">
    <property type="entry name" value="RmlC-like_jellyroll"/>
</dbReference>
<keyword evidence="1" id="KW-0805">Transcription regulation</keyword>
<evidence type="ECO:0000256" key="3">
    <source>
        <dbReference type="ARBA" id="ARBA00023163"/>
    </source>
</evidence>
<dbReference type="GO" id="GO:0043565">
    <property type="term" value="F:sequence-specific DNA binding"/>
    <property type="evidence" value="ECO:0007669"/>
    <property type="project" value="InterPro"/>
</dbReference>
<dbReference type="Pfam" id="PF12833">
    <property type="entry name" value="HTH_18"/>
    <property type="match status" value="1"/>
</dbReference>
<protein>
    <submittedName>
        <fullName evidence="5">AraC family transcriptional regulator</fullName>
    </submittedName>
</protein>
<evidence type="ECO:0000256" key="2">
    <source>
        <dbReference type="ARBA" id="ARBA00023125"/>
    </source>
</evidence>
<dbReference type="AlphaFoldDB" id="A0A918JTW8"/>
<proteinExistence type="predicted"/>
<dbReference type="PROSITE" id="PS01124">
    <property type="entry name" value="HTH_ARAC_FAMILY_2"/>
    <property type="match status" value="1"/>
</dbReference>
<comment type="caution">
    <text evidence="5">The sequence shown here is derived from an EMBL/GenBank/DDBJ whole genome shotgun (WGS) entry which is preliminary data.</text>
</comment>
<dbReference type="InterPro" id="IPR003313">
    <property type="entry name" value="AraC-bd"/>
</dbReference>
<dbReference type="InterPro" id="IPR020449">
    <property type="entry name" value="Tscrpt_reg_AraC-type_HTH"/>
</dbReference>
<dbReference type="PANTHER" id="PTHR43280:SF32">
    <property type="entry name" value="TRANSCRIPTIONAL REGULATORY PROTEIN"/>
    <property type="match status" value="1"/>
</dbReference>
<dbReference type="SUPFAM" id="SSF46689">
    <property type="entry name" value="Homeodomain-like"/>
    <property type="match status" value="1"/>
</dbReference>
<dbReference type="RefSeq" id="WP_027414197.1">
    <property type="nucleotide sequence ID" value="NZ_BMWS01000005.1"/>
</dbReference>
<dbReference type="Gene3D" id="1.10.10.60">
    <property type="entry name" value="Homeodomain-like"/>
    <property type="match status" value="1"/>
</dbReference>
<organism evidence="5 6">
    <name type="scientific">Aquimarina muelleri</name>
    <dbReference type="NCBI Taxonomy" id="279356"/>
    <lineage>
        <taxon>Bacteria</taxon>
        <taxon>Pseudomonadati</taxon>
        <taxon>Bacteroidota</taxon>
        <taxon>Flavobacteriia</taxon>
        <taxon>Flavobacteriales</taxon>
        <taxon>Flavobacteriaceae</taxon>
        <taxon>Aquimarina</taxon>
    </lineage>
</organism>
<reference evidence="5 6" key="1">
    <citation type="journal article" date="2014" name="Int. J. Syst. Evol. Microbiol.">
        <title>Complete genome sequence of Corynebacterium casei LMG S-19264T (=DSM 44701T), isolated from a smear-ripened cheese.</title>
        <authorList>
            <consortium name="US DOE Joint Genome Institute (JGI-PGF)"/>
            <person name="Walter F."/>
            <person name="Albersmeier A."/>
            <person name="Kalinowski J."/>
            <person name="Ruckert C."/>
        </authorList>
    </citation>
    <scope>NUCLEOTIDE SEQUENCE [LARGE SCALE GENOMIC DNA]</scope>
    <source>
        <strain evidence="5 6">KCTC 12285</strain>
    </source>
</reference>
<dbReference type="SUPFAM" id="SSF51215">
    <property type="entry name" value="Regulatory protein AraC"/>
    <property type="match status" value="1"/>
</dbReference>
<dbReference type="Proteomes" id="UP000601108">
    <property type="component" value="Unassembled WGS sequence"/>
</dbReference>
<keyword evidence="6" id="KW-1185">Reference proteome</keyword>
<dbReference type="Gene3D" id="2.60.120.10">
    <property type="entry name" value="Jelly Rolls"/>
    <property type="match status" value="1"/>
</dbReference>
<evidence type="ECO:0000259" key="4">
    <source>
        <dbReference type="PROSITE" id="PS01124"/>
    </source>
</evidence>
<dbReference type="PANTHER" id="PTHR43280">
    <property type="entry name" value="ARAC-FAMILY TRANSCRIPTIONAL REGULATOR"/>
    <property type="match status" value="1"/>
</dbReference>
<dbReference type="InterPro" id="IPR037923">
    <property type="entry name" value="HTH-like"/>
</dbReference>
<dbReference type="SMART" id="SM00342">
    <property type="entry name" value="HTH_ARAC"/>
    <property type="match status" value="1"/>
</dbReference>
<accession>A0A918JTW8</accession>
<dbReference type="GO" id="GO:0003700">
    <property type="term" value="F:DNA-binding transcription factor activity"/>
    <property type="evidence" value="ECO:0007669"/>
    <property type="project" value="InterPro"/>
</dbReference>
<keyword evidence="3" id="KW-0804">Transcription</keyword>
<name>A0A918JTW8_9FLAO</name>
<gene>
    <name evidence="5" type="ORF">GCM10007384_09850</name>
</gene>
<dbReference type="PRINTS" id="PR00032">
    <property type="entry name" value="HTHARAC"/>
</dbReference>
<dbReference type="InterPro" id="IPR018060">
    <property type="entry name" value="HTH_AraC"/>
</dbReference>
<evidence type="ECO:0000313" key="5">
    <source>
        <dbReference type="EMBL" id="GGX10157.1"/>
    </source>
</evidence>
<sequence length="285" mass="33572">MENIPIRHINTTQKEPSFSKSFGIKRIQDLLSGKDMIQELHRHDFFYVLVLRKGAGHHEIDFKPYPVSDNSIFFMRPGQVHQHILKAGSTGYLMAFKTVFFYPNDSAPKHLLRKASATNFYILNSDIFKKLFSILDYIFKEYTNKNEGYIDIIKANLIILCTELVRQDNKTHANRNNLYAQERLEQFLELLEIHIYKHKQVSEYANMLNLSTYQLNTILKSTLGKTCSELINEYIILEAKRHLIATTSQVSQIAYHLGYEDVSYFIRFFKKHTEYTPEAFRHNFR</sequence>
<dbReference type="EMBL" id="BMWS01000005">
    <property type="protein sequence ID" value="GGX10157.1"/>
    <property type="molecule type" value="Genomic_DNA"/>
</dbReference>
<dbReference type="InterPro" id="IPR009057">
    <property type="entry name" value="Homeodomain-like_sf"/>
</dbReference>
<evidence type="ECO:0000313" key="6">
    <source>
        <dbReference type="Proteomes" id="UP000601108"/>
    </source>
</evidence>
<keyword evidence="2" id="KW-0238">DNA-binding</keyword>
<evidence type="ECO:0000256" key="1">
    <source>
        <dbReference type="ARBA" id="ARBA00023015"/>
    </source>
</evidence>
<feature type="domain" description="HTH araC/xylS-type" evidence="4">
    <location>
        <begin position="185"/>
        <end position="283"/>
    </location>
</feature>
<dbReference type="Pfam" id="PF02311">
    <property type="entry name" value="AraC_binding"/>
    <property type="match status" value="1"/>
</dbReference>